<name>A0AAE9VYM2_9CAUD</name>
<dbReference type="Proteomes" id="UP001211143">
    <property type="component" value="Segment"/>
</dbReference>
<sequence length="223" mass="25301">MRGIVTGYKRPVREITDVVINGDETNSVDVSRVAGLGSRIYRMTNRRGPEQYEVAGCLLDDLAPGDLFVFYACDLTGKHAGQGYCLRYLNRKQVGLHYTDEQWVKDLLACGAIEDYLNPLAHEEPQRFNSVYDAPIGMVLKYMLDGHKAQGAVYPYVVRTWGGIWGWNKLRWVLIKPEHHGQWLRDIQAAWTAPAFFEEAFTYPIPCKAILYVQKLMGAANAK</sequence>
<organism evidence="1 2">
    <name type="scientific">Cronobacter phage EspYZU13</name>
    <dbReference type="NCBI Taxonomy" id="3003790"/>
    <lineage>
        <taxon>Viruses</taxon>
        <taxon>Duplodnaviria</taxon>
        <taxon>Heunggongvirae</taxon>
        <taxon>Uroviricota</taxon>
        <taxon>Caudoviricetes</taxon>
        <taxon>Autographivirales</taxon>
        <taxon>Autonotataviridae</taxon>
        <taxon>Melnykvirinae</taxon>
        <taxon>Cronosvirus</taxon>
        <taxon>Cronosvirus EspYZU13</taxon>
    </lineage>
</organism>
<dbReference type="EMBL" id="OP819285">
    <property type="protein sequence ID" value="WBF78444.1"/>
    <property type="molecule type" value="Genomic_DNA"/>
</dbReference>
<reference evidence="1" key="1">
    <citation type="submission" date="2022-11" db="EMBL/GenBank/DDBJ databases">
        <authorList>
            <person name="Yang Z.-Q."/>
            <person name="Zhang Y.-S."/>
        </authorList>
    </citation>
    <scope>NUCLEOTIDE SEQUENCE</scope>
</reference>
<proteinExistence type="predicted"/>
<evidence type="ECO:0000313" key="1">
    <source>
        <dbReference type="EMBL" id="WBF78444.1"/>
    </source>
</evidence>
<accession>A0AAE9VYM2</accession>
<keyword evidence="2" id="KW-1185">Reference proteome</keyword>
<protein>
    <submittedName>
        <fullName evidence="1">Uncharacterized protein</fullName>
    </submittedName>
</protein>
<evidence type="ECO:0000313" key="2">
    <source>
        <dbReference type="Proteomes" id="UP001211143"/>
    </source>
</evidence>